<dbReference type="RefSeq" id="WP_349228647.1">
    <property type="nucleotide sequence ID" value="NZ_JBBMFJ010000005.1"/>
</dbReference>
<dbReference type="EMBL" id="JBBMFJ010000005">
    <property type="protein sequence ID" value="MEQ2562320.1"/>
    <property type="molecule type" value="Genomic_DNA"/>
</dbReference>
<keyword evidence="2" id="KW-1185">Reference proteome</keyword>
<accession>A0ABV1HJ49</accession>
<evidence type="ECO:0008006" key="3">
    <source>
        <dbReference type="Google" id="ProtNLM"/>
    </source>
</evidence>
<evidence type="ECO:0000313" key="1">
    <source>
        <dbReference type="EMBL" id="MEQ2562320.1"/>
    </source>
</evidence>
<gene>
    <name evidence="1" type="ORF">WMO41_03920</name>
</gene>
<proteinExistence type="predicted"/>
<comment type="caution">
    <text evidence="1">The sequence shown here is derived from an EMBL/GenBank/DDBJ whole genome shotgun (WGS) entry which is preliminary data.</text>
</comment>
<organism evidence="1 2">
    <name type="scientific">Ventrimonas faecis</name>
    <dbReference type="NCBI Taxonomy" id="3133170"/>
    <lineage>
        <taxon>Bacteria</taxon>
        <taxon>Bacillati</taxon>
        <taxon>Bacillota</taxon>
        <taxon>Clostridia</taxon>
        <taxon>Lachnospirales</taxon>
        <taxon>Lachnospiraceae</taxon>
        <taxon>Ventrimonas</taxon>
    </lineage>
</organism>
<name>A0ABV1HJ49_9FIRM</name>
<reference evidence="1 2" key="1">
    <citation type="submission" date="2024-03" db="EMBL/GenBank/DDBJ databases">
        <title>Human intestinal bacterial collection.</title>
        <authorList>
            <person name="Pauvert C."/>
            <person name="Hitch T.C.A."/>
            <person name="Clavel T."/>
        </authorList>
    </citation>
    <scope>NUCLEOTIDE SEQUENCE [LARGE SCALE GENOMIC DNA]</scope>
    <source>
        <strain evidence="1 2">CLA-AP-H27</strain>
    </source>
</reference>
<dbReference type="SUPFAM" id="SSF52467">
    <property type="entry name" value="DHS-like NAD/FAD-binding domain"/>
    <property type="match status" value="1"/>
</dbReference>
<dbReference type="InterPro" id="IPR029035">
    <property type="entry name" value="DHS-like_NAD/FAD-binding_dom"/>
</dbReference>
<dbReference type="Proteomes" id="UP001437460">
    <property type="component" value="Unassembled WGS sequence"/>
</dbReference>
<sequence length="257" mass="29397">MDTEKIRGRLTGCQKLLIGLGEEWKWKRGDAAQEARLREAYEKLYDLVKDKDYFIITMATDALIFDTKLGSENETAVTEEIHMEEVSCPAADEQTQAMMDRLFPVKEKPKDKRVQRIVAPCGNETWKQCSAGCTKDIWEPDEIPSGICPHCGAPLTGNTIEAHPYIEEGYLPQWSRYTQWLTGTFNKDLVILELGVGFANPGVIRFPFEKTAFFNQCSFFLRVNQTFPQTTEELKDRAQGVHQNSVDWIIKSDYNVE</sequence>
<evidence type="ECO:0000313" key="2">
    <source>
        <dbReference type="Proteomes" id="UP001437460"/>
    </source>
</evidence>
<protein>
    <recommendedName>
        <fullName evidence="3">NAD-dependent protein deacetylase, SIR2 family</fullName>
    </recommendedName>
</protein>